<reference evidence="1 2" key="1">
    <citation type="journal article" date="2008" name="PLoS ONE">
        <title>Genome sequence of the saprophyte Leptospira biflexa provides insights into the evolution of Leptospira and the pathogenesis of leptospirosis.</title>
        <authorList>
            <person name="Picardeau M."/>
            <person name="Bulach D.M."/>
            <person name="Bouchier C."/>
            <person name="Zuerner R.L."/>
            <person name="Zidane N."/>
            <person name="Wilson P.J."/>
            <person name="Creno S."/>
            <person name="Kuczek E.S."/>
            <person name="Bommezzadri S."/>
            <person name="Davis J.C."/>
            <person name="McGrath A."/>
            <person name="Johnson M.J."/>
            <person name="Boursaux-Eude C."/>
            <person name="Seemann T."/>
            <person name="Rouy Z."/>
            <person name="Coppel R.L."/>
            <person name="Rood J.I."/>
            <person name="Lajus A."/>
            <person name="Davies J.K."/>
            <person name="Medigue C."/>
            <person name="Adler B."/>
        </authorList>
    </citation>
    <scope>NUCLEOTIDE SEQUENCE [LARGE SCALE GENOMIC DNA]</scope>
    <source>
        <strain evidence="2">Patoc 1 / ATCC 23582 / Paris</strain>
    </source>
</reference>
<organism evidence="1 2">
    <name type="scientific">Leptospira biflexa serovar Patoc (strain Patoc 1 / ATCC 23582 / Paris)</name>
    <dbReference type="NCBI Taxonomy" id="456481"/>
    <lineage>
        <taxon>Bacteria</taxon>
        <taxon>Pseudomonadati</taxon>
        <taxon>Spirochaetota</taxon>
        <taxon>Spirochaetia</taxon>
        <taxon>Leptospirales</taxon>
        <taxon>Leptospiraceae</taxon>
        <taxon>Leptospira</taxon>
    </lineage>
</organism>
<dbReference type="AlphaFoldDB" id="B0SJF8"/>
<evidence type="ECO:0000313" key="2">
    <source>
        <dbReference type="Proteomes" id="UP000001847"/>
    </source>
</evidence>
<dbReference type="PANTHER" id="PTHR34547">
    <property type="entry name" value="YACP-LIKE NYN DOMAIN PROTEIN"/>
    <property type="match status" value="1"/>
</dbReference>
<protein>
    <recommendedName>
        <fullName evidence="3">YacP-like NYN domain protein</fullName>
    </recommendedName>
</protein>
<gene>
    <name evidence="1" type="ordered locus">LEPBI_I0540</name>
</gene>
<evidence type="ECO:0008006" key="3">
    <source>
        <dbReference type="Google" id="ProtNLM"/>
    </source>
</evidence>
<dbReference type="RefSeq" id="WP_012387565.1">
    <property type="nucleotide sequence ID" value="NC_010602.1"/>
</dbReference>
<dbReference type="EMBL" id="CP000786">
    <property type="protein sequence ID" value="ABZ96678.1"/>
    <property type="molecule type" value="Genomic_DNA"/>
</dbReference>
<proteinExistence type="predicted"/>
<evidence type="ECO:0000313" key="1">
    <source>
        <dbReference type="EMBL" id="ABZ96678.1"/>
    </source>
</evidence>
<dbReference type="Pfam" id="PF05991">
    <property type="entry name" value="NYN_YacP"/>
    <property type="match status" value="1"/>
</dbReference>
<sequence length="166" mass="19745">MPVNERILIDGMNLMYKFPDLAFCLGEFRLQDARMGLLAHLKRHFGELKQRKILVFFDGKKDLFSDCYSEEWEGFSIHYSHEKKADELIIGYLNYCEIPSQCLVVTSDKEILGFARRLRAKRKSSEEFYAEWVKRETEVDETEFNHLKEGLTPSKESDYWERQFLP</sequence>
<dbReference type="InterPro" id="IPR010298">
    <property type="entry name" value="YacP-like"/>
</dbReference>
<dbReference type="STRING" id="456481.LEPBI_I0540"/>
<dbReference type="PANTHER" id="PTHR34547:SF1">
    <property type="entry name" value="YACP-LIKE NYN DOMAIN PROTEIN"/>
    <property type="match status" value="1"/>
</dbReference>
<name>B0SJF8_LEPBP</name>
<keyword evidence="2" id="KW-1185">Reference proteome</keyword>
<dbReference type="Proteomes" id="UP000001847">
    <property type="component" value="Chromosome I"/>
</dbReference>
<accession>B0SJF8</accession>
<dbReference type="HOGENOM" id="CLU_1600660_0_0_12"/>
<dbReference type="KEGG" id="lbi:LEPBI_I0540"/>